<evidence type="ECO:0000313" key="2">
    <source>
        <dbReference type="EMBL" id="RJX66248.1"/>
    </source>
</evidence>
<dbReference type="Proteomes" id="UP000284322">
    <property type="component" value="Unassembled WGS sequence"/>
</dbReference>
<feature type="chain" id="PRO_5019041059" description="Lipocalin-like domain-containing protein" evidence="1">
    <location>
        <begin position="20"/>
        <end position="183"/>
    </location>
</feature>
<sequence length="183" mass="18480">MIYRTAAVVAGALLIAACADNTTADNAAAGDNASAAPASTAPVATPADTATLAAGEPVQAAIYGQWQVTQARLTDPSGRVQAYGDAQLAALKGLWLSIGRNSAKWSGSAIAGDPAAYSSFISACANPAPRESGSAGGVELTCADGQRFGPPDADGEPTLQLEGDDNLTVRWFDGVTLELRRAS</sequence>
<keyword evidence="3" id="KW-1185">Reference proteome</keyword>
<dbReference type="EMBL" id="RAHJ01000020">
    <property type="protein sequence ID" value="RJX66248.1"/>
    <property type="molecule type" value="Genomic_DNA"/>
</dbReference>
<organism evidence="2 3">
    <name type="scientific">Tsuneonella suprasediminis</name>
    <dbReference type="NCBI Taxonomy" id="2306996"/>
    <lineage>
        <taxon>Bacteria</taxon>
        <taxon>Pseudomonadati</taxon>
        <taxon>Pseudomonadota</taxon>
        <taxon>Alphaproteobacteria</taxon>
        <taxon>Sphingomonadales</taxon>
        <taxon>Erythrobacteraceae</taxon>
        <taxon>Tsuneonella</taxon>
    </lineage>
</organism>
<proteinExistence type="predicted"/>
<comment type="caution">
    <text evidence="2">The sequence shown here is derived from an EMBL/GenBank/DDBJ whole genome shotgun (WGS) entry which is preliminary data.</text>
</comment>
<evidence type="ECO:0000256" key="1">
    <source>
        <dbReference type="SAM" id="SignalP"/>
    </source>
</evidence>
<keyword evidence="1" id="KW-0732">Signal</keyword>
<protein>
    <recommendedName>
        <fullName evidence="4">Lipocalin-like domain-containing protein</fullName>
    </recommendedName>
</protein>
<dbReference type="AlphaFoldDB" id="A0A419QZ77"/>
<reference evidence="2 3" key="1">
    <citation type="submission" date="2018-09" db="EMBL/GenBank/DDBJ databases">
        <title>Altererythrobacter sp.Ery1 and Ery12, the genome sequencing of novel strains in genus Alterythrobacter.</title>
        <authorList>
            <person name="Cheng H."/>
            <person name="Wu Y.-H."/>
            <person name="Fang C."/>
            <person name="Xu X.-W."/>
        </authorList>
    </citation>
    <scope>NUCLEOTIDE SEQUENCE [LARGE SCALE GENOMIC DNA]</scope>
    <source>
        <strain evidence="2 3">Ery12</strain>
    </source>
</reference>
<dbReference type="RefSeq" id="WP_120110808.1">
    <property type="nucleotide sequence ID" value="NZ_RAHJ01000020.1"/>
</dbReference>
<dbReference type="OrthoDB" id="7433207at2"/>
<gene>
    <name evidence="2" type="ORF">D6858_12015</name>
</gene>
<evidence type="ECO:0008006" key="4">
    <source>
        <dbReference type="Google" id="ProtNLM"/>
    </source>
</evidence>
<name>A0A419QZ77_9SPHN</name>
<dbReference type="PROSITE" id="PS51257">
    <property type="entry name" value="PROKAR_LIPOPROTEIN"/>
    <property type="match status" value="1"/>
</dbReference>
<feature type="signal peptide" evidence="1">
    <location>
        <begin position="1"/>
        <end position="19"/>
    </location>
</feature>
<evidence type="ECO:0000313" key="3">
    <source>
        <dbReference type="Proteomes" id="UP000284322"/>
    </source>
</evidence>
<accession>A0A419QZ77</accession>